<dbReference type="NCBIfam" id="TIGR01641">
    <property type="entry name" value="phageSPP1_gp7"/>
    <property type="match status" value="1"/>
</dbReference>
<dbReference type="InterPro" id="IPR006528">
    <property type="entry name" value="Phage_head_morphogenesis_dom"/>
</dbReference>
<evidence type="ECO:0000313" key="2">
    <source>
        <dbReference type="EMBL" id="DAF86580.1"/>
    </source>
</evidence>
<proteinExistence type="predicted"/>
<dbReference type="EMBL" id="BK015949">
    <property type="protein sequence ID" value="DAF86580.1"/>
    <property type="molecule type" value="Genomic_DNA"/>
</dbReference>
<protein>
    <submittedName>
        <fullName evidence="2">Minor capsid protein</fullName>
    </submittedName>
</protein>
<dbReference type="Pfam" id="PF04233">
    <property type="entry name" value="Phage_Mu_F"/>
    <property type="match status" value="1"/>
</dbReference>
<evidence type="ECO:0000259" key="1">
    <source>
        <dbReference type="Pfam" id="PF04233"/>
    </source>
</evidence>
<name>A0A8S5TWJ9_9CAUD</name>
<feature type="domain" description="Phage head morphogenesis" evidence="1">
    <location>
        <begin position="202"/>
        <end position="302"/>
    </location>
</feature>
<accession>A0A8S5TWJ9</accession>
<reference evidence="2" key="1">
    <citation type="journal article" date="2021" name="Proc. Natl. Acad. Sci. U.S.A.">
        <title>A Catalog of Tens of Thousands of Viruses from Human Metagenomes Reveals Hidden Associations with Chronic Diseases.</title>
        <authorList>
            <person name="Tisza M.J."/>
            <person name="Buck C.B."/>
        </authorList>
    </citation>
    <scope>NUCLEOTIDE SEQUENCE</scope>
    <source>
        <strain evidence="2">Ctcx61</strain>
    </source>
</reference>
<organism evidence="2">
    <name type="scientific">Siphoviridae sp. ctcx61</name>
    <dbReference type="NCBI Taxonomy" id="2825575"/>
    <lineage>
        <taxon>Viruses</taxon>
        <taxon>Duplodnaviria</taxon>
        <taxon>Heunggongvirae</taxon>
        <taxon>Uroviricota</taxon>
        <taxon>Caudoviricetes</taxon>
    </lineage>
</organism>
<sequence>MKNNLSNEEYWTKREAYKLKKGLKDLKKIEKELVDEYKKAMNEIGKEISNLFYKYAKDNNLSYSDAKKYLNSSEFKEFKRDLKSYMKLIEETENEELLLELNTLSMKSRISRLEEMFYQCSKYINEVYESTNKRLQIAYSSTIKDNYYQTIYDIHKAIGVGASFSYIDNDMIKEILAFPWSGRHYSSRLWSNRTKLKNAMVEELTQMLIQGKGVKETSKALSKRLDADLKNCIRLIHTEHSYFMGESTAKAYNELGVEKYQFIATLDKRTSEICQSLDGKIFDLKDRVVGVNASPMHVSCRSCEIPYIENDYSARFARDIKGKRIEVPSSMTYKEWAEIYKID</sequence>